<feature type="non-terminal residue" evidence="2">
    <location>
        <position position="58"/>
    </location>
</feature>
<protein>
    <submittedName>
        <fullName evidence="2">Uncharacterized protein</fullName>
    </submittedName>
</protein>
<evidence type="ECO:0000256" key="1">
    <source>
        <dbReference type="SAM" id="MobiDB-lite"/>
    </source>
</evidence>
<evidence type="ECO:0000313" key="2">
    <source>
        <dbReference type="EMBL" id="KAK7490205.1"/>
    </source>
</evidence>
<sequence length="58" mass="6441">DGGRCVEGEKVGGGGESRGRRRSISGRVWRRLRSKARRRKATRRGHYTAAPAGWQGHP</sequence>
<organism evidence="2 3">
    <name type="scientific">Batillaria attramentaria</name>
    <dbReference type="NCBI Taxonomy" id="370345"/>
    <lineage>
        <taxon>Eukaryota</taxon>
        <taxon>Metazoa</taxon>
        <taxon>Spiralia</taxon>
        <taxon>Lophotrochozoa</taxon>
        <taxon>Mollusca</taxon>
        <taxon>Gastropoda</taxon>
        <taxon>Caenogastropoda</taxon>
        <taxon>Sorbeoconcha</taxon>
        <taxon>Cerithioidea</taxon>
        <taxon>Batillariidae</taxon>
        <taxon>Batillaria</taxon>
    </lineage>
</organism>
<dbReference type="Proteomes" id="UP001519460">
    <property type="component" value="Unassembled WGS sequence"/>
</dbReference>
<keyword evidence="3" id="KW-1185">Reference proteome</keyword>
<evidence type="ECO:0000313" key="3">
    <source>
        <dbReference type="Proteomes" id="UP001519460"/>
    </source>
</evidence>
<feature type="compositionally biased region" description="Basic and acidic residues" evidence="1">
    <location>
        <begin position="1"/>
        <end position="10"/>
    </location>
</feature>
<name>A0ABD0KSQ8_9CAEN</name>
<comment type="caution">
    <text evidence="2">The sequence shown here is derived from an EMBL/GenBank/DDBJ whole genome shotgun (WGS) entry which is preliminary data.</text>
</comment>
<feature type="non-terminal residue" evidence="2">
    <location>
        <position position="1"/>
    </location>
</feature>
<dbReference type="EMBL" id="JACVVK020000129">
    <property type="protein sequence ID" value="KAK7490205.1"/>
    <property type="molecule type" value="Genomic_DNA"/>
</dbReference>
<accession>A0ABD0KSQ8</accession>
<gene>
    <name evidence="2" type="ORF">BaRGS_00018550</name>
</gene>
<dbReference type="AlphaFoldDB" id="A0ABD0KSQ8"/>
<proteinExistence type="predicted"/>
<reference evidence="2 3" key="1">
    <citation type="journal article" date="2023" name="Sci. Data">
        <title>Genome assembly of the Korean intertidal mud-creeper Batillaria attramentaria.</title>
        <authorList>
            <person name="Patra A.K."/>
            <person name="Ho P.T."/>
            <person name="Jun S."/>
            <person name="Lee S.J."/>
            <person name="Kim Y."/>
            <person name="Won Y.J."/>
        </authorList>
    </citation>
    <scope>NUCLEOTIDE SEQUENCE [LARGE SCALE GENOMIC DNA]</scope>
    <source>
        <strain evidence="2">Wonlab-2016</strain>
    </source>
</reference>
<feature type="compositionally biased region" description="Basic residues" evidence="1">
    <location>
        <begin position="19"/>
        <end position="46"/>
    </location>
</feature>
<feature type="region of interest" description="Disordered" evidence="1">
    <location>
        <begin position="1"/>
        <end position="58"/>
    </location>
</feature>